<dbReference type="PANTHER" id="PTHR33050">
    <property type="entry name" value="REVERSE TRANSCRIPTASE DOMAIN-CONTAINING PROTEIN"/>
    <property type="match status" value="1"/>
</dbReference>
<dbReference type="SUPFAM" id="SSF47823">
    <property type="entry name" value="lambda integrase-like, N-terminal domain"/>
    <property type="match status" value="1"/>
</dbReference>
<accession>A0A9P3PYW7</accession>
<dbReference type="Gene3D" id="1.10.150.130">
    <property type="match status" value="1"/>
</dbReference>
<dbReference type="Gene3D" id="1.10.443.10">
    <property type="entry name" value="Intergrase catalytic core"/>
    <property type="match status" value="1"/>
</dbReference>
<reference evidence="4" key="1">
    <citation type="submission" date="2022-07" db="EMBL/GenBank/DDBJ databases">
        <title>The genome of Lyophyllum shimeji provides insight into the initial evolution of ectomycorrhizal fungal genome.</title>
        <authorList>
            <person name="Kobayashi Y."/>
            <person name="Shibata T."/>
            <person name="Hirakawa H."/>
            <person name="Shigenobu S."/>
            <person name="Nishiyama T."/>
            <person name="Yamada A."/>
            <person name="Hasebe M."/>
            <person name="Kawaguchi M."/>
        </authorList>
    </citation>
    <scope>NUCLEOTIDE SEQUENCE</scope>
    <source>
        <strain evidence="4">AT787</strain>
    </source>
</reference>
<dbReference type="SUPFAM" id="SSF56349">
    <property type="entry name" value="DNA breaking-rejoining enzymes"/>
    <property type="match status" value="1"/>
</dbReference>
<evidence type="ECO:0000313" key="5">
    <source>
        <dbReference type="Proteomes" id="UP001063166"/>
    </source>
</evidence>
<dbReference type="GO" id="GO:0006310">
    <property type="term" value="P:DNA recombination"/>
    <property type="evidence" value="ECO:0007669"/>
    <property type="project" value="UniProtKB-KW"/>
</dbReference>
<feature type="region of interest" description="Disordered" evidence="3">
    <location>
        <begin position="67"/>
        <end position="147"/>
    </location>
</feature>
<dbReference type="PANTHER" id="PTHR33050:SF7">
    <property type="entry name" value="RIBONUCLEASE H"/>
    <property type="match status" value="1"/>
</dbReference>
<dbReference type="EMBL" id="BRPK01000015">
    <property type="protein sequence ID" value="GLB44039.1"/>
    <property type="molecule type" value="Genomic_DNA"/>
</dbReference>
<evidence type="ECO:0000313" key="4">
    <source>
        <dbReference type="EMBL" id="GLB44039.1"/>
    </source>
</evidence>
<feature type="compositionally biased region" description="Polar residues" evidence="3">
    <location>
        <begin position="111"/>
        <end position="124"/>
    </location>
</feature>
<feature type="compositionally biased region" description="Low complexity" evidence="3">
    <location>
        <begin position="132"/>
        <end position="146"/>
    </location>
</feature>
<keyword evidence="1" id="KW-0238">DNA-binding</keyword>
<evidence type="ECO:0000256" key="2">
    <source>
        <dbReference type="ARBA" id="ARBA00023172"/>
    </source>
</evidence>
<dbReference type="InterPro" id="IPR010998">
    <property type="entry name" value="Integrase_recombinase_N"/>
</dbReference>
<dbReference type="InterPro" id="IPR011010">
    <property type="entry name" value="DNA_brk_join_enz"/>
</dbReference>
<keyword evidence="2" id="KW-0233">DNA recombination</keyword>
<dbReference type="AlphaFoldDB" id="A0A9P3PYW7"/>
<dbReference type="OrthoDB" id="2678913at2759"/>
<dbReference type="InterPro" id="IPR052055">
    <property type="entry name" value="Hepadnavirus_pol/RT"/>
</dbReference>
<feature type="region of interest" description="Disordered" evidence="3">
    <location>
        <begin position="773"/>
        <end position="794"/>
    </location>
</feature>
<dbReference type="InterPro" id="IPR013762">
    <property type="entry name" value="Integrase-like_cat_sf"/>
</dbReference>
<sequence>MHPLLSAPLVGPRLHAKTPPLTRGERTPHPFPLPEVATANQNIAIVRALPPDVHRLPRVTRPRFLVQAQPQAQRAHQPVRYASGATGTTSANASPTLSGTGPLHGAEGTSAVASSTQKASSYARTGSDHRGAAAPAPTTSTSAPGAEGRLTELKRALEHRRIEALSPYKAEAWEHLLRVHNLLIRYPNLPSGFRNGFDAGISPIEHTHTPDNGPSLYTYSHAYLEIVEKEFNSQRYIGPLSKAEVESVIGPFQTSPLSLVPKPGKPNKFRAVHNFSFPRASSAGFLSVNYRIDSNLFPCTWGTFATICTTIWNLPPDSQASIRDVAEAYRTIPIIPDQWPGLVVKLRDDDSFAINTNNNFGLTSAGGVYGSVGDGGADIFRAEGMGPLSKWVDDHIFFRILRIHLSEYNNRRSKWYSAIAANGGRLQDRSRFWYRGETMPNGLPMEFDEDASFPIRDLSTNSPRSSLDAAYTYSSADIDALSHTLGIPWEASKTVEFGFSMQYLGLVWDLQERTVSIPQAKKEKYLQAISEWYTRTTHTLEDVRKLYSKLLHTSLIIPAGRAYLTRLETMLANFRGCIFTPHHPPAGTDTDLKWWIDTLTHPSLSRRIPGPCVLIDHQAYSDASSGIGIGITIGNRWRAWRLIPGWRGDGRDIGWAEAVGFEFLVRTLLTVGREGDEFKVFGDNCGVVEGWWKGRSRNKPTNAVFKRIHSLLSDYGCTIHTRYVPSEYNPADDPSRGKYYAHSLLLPAIPIPLELSPFILDFDSPLHAHEIDDRKRGYSPTPLPKSALESPALEERRTRERQIELWDEAFLRDSTDWTLQQGEPAAYHPSLTPRPSQLRPHCFAGERLRLWKPVTPPDLLDGSSGTLAQGDIDRVVATMALGYAEGTKESYGSGLLAWHVWCDGKGIPEEQRAPASQLLISAFISALTGAFAGKTIRNYVYGVRAWHVVHRIRWRPNDDELDLLLKAADKLTPASSKRKKRLPYTVQFIRQLREQMDPDDPFDMAVFACLVCLFYSASRVGEFTVRRLDAFDESIHVTRRCLRRDQDRSGKKVTVLRLPRTKSAPDGEDVYWSAQNGPTDPEAALDRHLELNQPPEDGHLFAYKYKNGHRPLTKTAFVKRLAALARKAGLDLLQGHGIRIGATLEYLLRGVPFEVMKAMGRWQSDAFTLYLRKHALILAPYIQAEAPHVYDEFVRITMPPAVR</sequence>
<dbReference type="GO" id="GO:0015074">
    <property type="term" value="P:DNA integration"/>
    <property type="evidence" value="ECO:0007669"/>
    <property type="project" value="InterPro"/>
</dbReference>
<evidence type="ECO:0000256" key="1">
    <source>
        <dbReference type="ARBA" id="ARBA00023125"/>
    </source>
</evidence>
<organism evidence="4 5">
    <name type="scientific">Lyophyllum shimeji</name>
    <name type="common">Hon-shimeji</name>
    <name type="synonym">Tricholoma shimeji</name>
    <dbReference type="NCBI Taxonomy" id="47721"/>
    <lineage>
        <taxon>Eukaryota</taxon>
        <taxon>Fungi</taxon>
        <taxon>Dikarya</taxon>
        <taxon>Basidiomycota</taxon>
        <taxon>Agaricomycotina</taxon>
        <taxon>Agaricomycetes</taxon>
        <taxon>Agaricomycetidae</taxon>
        <taxon>Agaricales</taxon>
        <taxon>Tricholomatineae</taxon>
        <taxon>Lyophyllaceae</taxon>
        <taxon>Lyophyllum</taxon>
    </lineage>
</organism>
<feature type="region of interest" description="Disordered" evidence="3">
    <location>
        <begin position="1"/>
        <end position="28"/>
    </location>
</feature>
<evidence type="ECO:0000256" key="3">
    <source>
        <dbReference type="SAM" id="MobiDB-lite"/>
    </source>
</evidence>
<feature type="compositionally biased region" description="Low complexity" evidence="3">
    <location>
        <begin position="67"/>
        <end position="96"/>
    </location>
</feature>
<gene>
    <name evidence="4" type="ORF">LshimejAT787_1502230</name>
</gene>
<comment type="caution">
    <text evidence="4">The sequence shown here is derived from an EMBL/GenBank/DDBJ whole genome shotgun (WGS) entry which is preliminary data.</text>
</comment>
<name>A0A9P3PYW7_LYOSH</name>
<dbReference type="Proteomes" id="UP001063166">
    <property type="component" value="Unassembled WGS sequence"/>
</dbReference>
<keyword evidence="5" id="KW-1185">Reference proteome</keyword>
<proteinExistence type="predicted"/>
<dbReference type="GO" id="GO:0003677">
    <property type="term" value="F:DNA binding"/>
    <property type="evidence" value="ECO:0007669"/>
    <property type="project" value="UniProtKB-KW"/>
</dbReference>
<protein>
    <submittedName>
        <fullName evidence="4">Tyrosine recombinase</fullName>
    </submittedName>
</protein>